<evidence type="ECO:0000313" key="3">
    <source>
        <dbReference type="EMBL" id="NUW36841.1"/>
    </source>
</evidence>
<comment type="caution">
    <text evidence="3">The sequence shown here is derived from an EMBL/GenBank/DDBJ whole genome shotgun (WGS) entry which is preliminary data.</text>
</comment>
<dbReference type="EMBL" id="JABWGN010000017">
    <property type="protein sequence ID" value="NUW36841.1"/>
    <property type="molecule type" value="Genomic_DNA"/>
</dbReference>
<feature type="compositionally biased region" description="Low complexity" evidence="1">
    <location>
        <begin position="31"/>
        <end position="47"/>
    </location>
</feature>
<accession>A0A7Y6M7Q8</accession>
<keyword evidence="2" id="KW-0732">Signal</keyword>
<evidence type="ECO:0000256" key="1">
    <source>
        <dbReference type="SAM" id="MobiDB-lite"/>
    </source>
</evidence>
<keyword evidence="4" id="KW-1185">Reference proteome</keyword>
<feature type="region of interest" description="Disordered" evidence="1">
    <location>
        <begin position="31"/>
        <end position="50"/>
    </location>
</feature>
<gene>
    <name evidence="3" type="ORF">HTZ77_36355</name>
</gene>
<name>A0A7Y6M7Q8_9ACTN</name>
<sequence length="90" mass="8771">MKKLCATGLALVATGATLATAASLAAVPANADTAVSDSSSNRESSQSGNIFGTIAVQNRGTGASTNVTSINANTSTAARRSGAAVSNRVD</sequence>
<reference evidence="3 4" key="1">
    <citation type="submission" date="2020-06" db="EMBL/GenBank/DDBJ databases">
        <title>Nonomuraea sp. SMC257, a novel actinomycete isolated from soil.</title>
        <authorList>
            <person name="Chanama M."/>
        </authorList>
    </citation>
    <scope>NUCLEOTIDE SEQUENCE [LARGE SCALE GENOMIC DNA]</scope>
    <source>
        <strain evidence="3 4">SMC257</strain>
    </source>
</reference>
<feature type="signal peptide" evidence="2">
    <location>
        <begin position="1"/>
        <end position="21"/>
    </location>
</feature>
<evidence type="ECO:0000313" key="4">
    <source>
        <dbReference type="Proteomes" id="UP000586042"/>
    </source>
</evidence>
<dbReference type="Proteomes" id="UP000586042">
    <property type="component" value="Unassembled WGS sequence"/>
</dbReference>
<protein>
    <recommendedName>
        <fullName evidence="5">Secreted protein</fullName>
    </recommendedName>
</protein>
<organism evidence="3 4">
    <name type="scientific">Nonomuraea montanisoli</name>
    <dbReference type="NCBI Taxonomy" id="2741721"/>
    <lineage>
        <taxon>Bacteria</taxon>
        <taxon>Bacillati</taxon>
        <taxon>Actinomycetota</taxon>
        <taxon>Actinomycetes</taxon>
        <taxon>Streptosporangiales</taxon>
        <taxon>Streptosporangiaceae</taxon>
        <taxon>Nonomuraea</taxon>
    </lineage>
</organism>
<evidence type="ECO:0000256" key="2">
    <source>
        <dbReference type="SAM" id="SignalP"/>
    </source>
</evidence>
<evidence type="ECO:0008006" key="5">
    <source>
        <dbReference type="Google" id="ProtNLM"/>
    </source>
</evidence>
<dbReference type="AlphaFoldDB" id="A0A7Y6M7Q8"/>
<dbReference type="RefSeq" id="WP_175594289.1">
    <property type="nucleotide sequence ID" value="NZ_JABWGN010000017.1"/>
</dbReference>
<proteinExistence type="predicted"/>
<feature type="chain" id="PRO_5039215602" description="Secreted protein" evidence="2">
    <location>
        <begin position="22"/>
        <end position="90"/>
    </location>
</feature>